<proteinExistence type="predicted"/>
<dbReference type="Pfam" id="PF00092">
    <property type="entry name" value="VWA"/>
    <property type="match status" value="1"/>
</dbReference>
<dbReference type="EMBL" id="CADCXU010024261">
    <property type="protein sequence ID" value="CAB0011727.1"/>
    <property type="molecule type" value="Genomic_DNA"/>
</dbReference>
<feature type="domain" description="VWFA" evidence="16">
    <location>
        <begin position="211"/>
        <end position="390"/>
    </location>
</feature>
<protein>
    <recommendedName>
        <fullName evidence="16">VWFA domain-containing protein</fullName>
    </recommendedName>
</protein>
<dbReference type="Gene3D" id="3.30.450.20">
    <property type="entry name" value="PAS domain"/>
    <property type="match status" value="1"/>
</dbReference>
<dbReference type="InterPro" id="IPR013608">
    <property type="entry name" value="VWA_N"/>
</dbReference>
<keyword evidence="7" id="KW-0732">Signal</keyword>
<evidence type="ECO:0000256" key="6">
    <source>
        <dbReference type="ARBA" id="ARBA00022723"/>
    </source>
</evidence>
<dbReference type="PANTHER" id="PTHR10166">
    <property type="entry name" value="VOLTAGE-DEPENDENT CALCIUM CHANNEL SUBUNIT ALPHA-2/DELTA-RELATED"/>
    <property type="match status" value="1"/>
</dbReference>
<accession>A0A6H5H6N1</accession>
<keyword evidence="9" id="KW-0851">Voltage-gated channel</keyword>
<evidence type="ECO:0000313" key="17">
    <source>
        <dbReference type="EMBL" id="CAB0011727.1"/>
    </source>
</evidence>
<keyword evidence="18" id="KW-1185">Reference proteome</keyword>
<dbReference type="Gene3D" id="3.40.50.410">
    <property type="entry name" value="von Willebrand factor, type A domain"/>
    <property type="match status" value="1"/>
</dbReference>
<evidence type="ECO:0000256" key="7">
    <source>
        <dbReference type="ARBA" id="ARBA00022729"/>
    </source>
</evidence>
<dbReference type="InterPro" id="IPR002035">
    <property type="entry name" value="VWF_A"/>
</dbReference>
<keyword evidence="15" id="KW-0407">Ion channel</keyword>
<keyword evidence="5" id="KW-0812">Transmembrane</keyword>
<dbReference type="PROSITE" id="PS50234">
    <property type="entry name" value="VWFA"/>
    <property type="match status" value="1"/>
</dbReference>
<evidence type="ECO:0000259" key="16">
    <source>
        <dbReference type="PROSITE" id="PS50234"/>
    </source>
</evidence>
<keyword evidence="14" id="KW-0325">Glycoprotein</keyword>
<dbReference type="FunFam" id="3.40.50.410:FF:000007">
    <property type="entry name" value="Calcium voltage-gated channel auxiliary subunit alpha2delta 3"/>
    <property type="match status" value="1"/>
</dbReference>
<keyword evidence="10" id="KW-1133">Transmembrane helix</keyword>
<keyword evidence="6" id="KW-0479">Metal-binding</keyword>
<keyword evidence="2" id="KW-0813">Transport</keyword>
<dbReference type="AlphaFoldDB" id="A0A6H5H6N1"/>
<dbReference type="SMART" id="SM00327">
    <property type="entry name" value="VWA"/>
    <property type="match status" value="1"/>
</dbReference>
<keyword evidence="8" id="KW-0106">Calcium</keyword>
<dbReference type="GO" id="GO:0005891">
    <property type="term" value="C:voltage-gated calcium channel complex"/>
    <property type="evidence" value="ECO:0007669"/>
    <property type="project" value="TreeGrafter"/>
</dbReference>
<comment type="subcellular location">
    <subcellularLocation>
        <location evidence="1">Membrane</location>
        <topology evidence="1">Single-pass type I membrane protein</topology>
    </subcellularLocation>
</comment>
<evidence type="ECO:0000256" key="14">
    <source>
        <dbReference type="ARBA" id="ARBA00023180"/>
    </source>
</evidence>
<dbReference type="Proteomes" id="UP000479000">
    <property type="component" value="Unassembled WGS sequence"/>
</dbReference>
<dbReference type="InterPro" id="IPR051173">
    <property type="entry name" value="Ca_channel_alpha-2/delta"/>
</dbReference>
<dbReference type="FunFam" id="3.30.450.20:FF:000057">
    <property type="entry name" value="Voltage-dependent calcium channel subunit alpha-2/delta-4"/>
    <property type="match status" value="1"/>
</dbReference>
<evidence type="ECO:0000256" key="4">
    <source>
        <dbReference type="ARBA" id="ARBA00022673"/>
    </source>
</evidence>
<dbReference type="PANTHER" id="PTHR10166:SF37">
    <property type="entry name" value="STOLID, ISOFORM H"/>
    <property type="match status" value="1"/>
</dbReference>
<evidence type="ECO:0000256" key="11">
    <source>
        <dbReference type="ARBA" id="ARBA00023065"/>
    </source>
</evidence>
<evidence type="ECO:0000256" key="3">
    <source>
        <dbReference type="ARBA" id="ARBA00022568"/>
    </source>
</evidence>
<evidence type="ECO:0000256" key="12">
    <source>
        <dbReference type="ARBA" id="ARBA00023136"/>
    </source>
</evidence>
<keyword evidence="13" id="KW-1015">Disulfide bond</keyword>
<dbReference type="GO" id="GO:0005245">
    <property type="term" value="F:voltage-gated calcium channel activity"/>
    <property type="evidence" value="ECO:0007669"/>
    <property type="project" value="TreeGrafter"/>
</dbReference>
<sequence length="1048" mass="118894">MDGFSDNDIKNWALKFGKELWEFGRQFTKMNEIQRKYHEHDAEVARKDGLILIREMASEVKNMMDIKMNSVMRIMESAEQAALSHRLDAEGSSVKFVNSRLLRKQLLELNRHFDQRHVNTSHSSVIVPSFTVDTDVQVANALRWSEHLDPVFVNNYEVDPALSWQYFGSSTGFLRRFPAMQWPPEESTSQKDLHDFRTSNWFVGASTSPKDLAIMMDVSSGMSTAALELAKKTVKTIIGTLGDDDFVNVFTFAEQTKELVPCYKDLLVQANQLNKRELVSALDSVQIENAANFSAAIVTGFEILHRYNRTSKGCQCNQALILVTTGPKGDFRHLFKEFNMPHMPVRVFTYLVGKDKSNVAELFWMACSNKGYYEHIDKPETIREKVLNYLKVMSRPMVMYQNDHPIHWTPVYAGGQVNTLVADNIQDGQLMTTVSTPIFDRRNTSERSANLLGVVGTDIPIQQIKKLLPPYKLGVNGYSFIVNNNGHILFHPDLRPLVCSFIFVETLKPNYNSVDLTSVELLDSDLNPRDNNTLLNDLRNDMINQREGETELKVKSHYDDMRRVTTRRHKYFYHPIDGTPFSLGLALPDGYGLYEVLAEQEIKLSQVNVTDYFKGSNWRVHPEWVYCEYNYANEHNFTSPEDQVLHFLARTRKPGWKWMSLRPRSPTRSHDPGDKRLMQSLVFDAMVTDGLERGGPPNLKEDKHPIATLMALLYRQGYQMFGVTSTFIATRSGLLRWQDHTSSPPSDPIFADKNRKTLDEVWYRRAVDQHQIEPESFVFSVPFDAGASSKTLVTASHAIFLEHKGHKAPAAVVGLQFQHAILAAHFINVTSGCTGNGCKKTCASEDLDCYVLDNNGFIILSEKPEHTGMFFGQADGTIMDSLVQDGIYKKVPATKPPTIMYRVPPNGSFHARPCNKKVDLYVLQPDRLNSSGLNNPLKGKLTNCHVTGCERPFSVQKIRHSNLILLVVDTLCPCGSKQLSITAHEMGTEEGEVLSCRPSEQGYYRRRPPKCINYHPEEIEIKQCGRGNGLESSLVLICLPILYLVIHT</sequence>
<gene>
    <name evidence="17" type="ORF">NTEN_LOCUS16627</name>
</gene>
<dbReference type="InterPro" id="IPR013680">
    <property type="entry name" value="VDCC_a2/dsu"/>
</dbReference>
<name>A0A6H5H6N1_9HEMI</name>
<keyword evidence="4" id="KW-0107">Calcium channel</keyword>
<evidence type="ECO:0000256" key="9">
    <source>
        <dbReference type="ARBA" id="ARBA00022882"/>
    </source>
</evidence>
<evidence type="ECO:0000256" key="2">
    <source>
        <dbReference type="ARBA" id="ARBA00022448"/>
    </source>
</evidence>
<evidence type="ECO:0000256" key="15">
    <source>
        <dbReference type="ARBA" id="ARBA00023303"/>
    </source>
</evidence>
<dbReference type="Pfam" id="PF08399">
    <property type="entry name" value="VWA_N"/>
    <property type="match status" value="1"/>
</dbReference>
<keyword evidence="11" id="KW-0406">Ion transport</keyword>
<evidence type="ECO:0000256" key="5">
    <source>
        <dbReference type="ARBA" id="ARBA00022692"/>
    </source>
</evidence>
<evidence type="ECO:0000256" key="10">
    <source>
        <dbReference type="ARBA" id="ARBA00022989"/>
    </source>
</evidence>
<dbReference type="InterPro" id="IPR036465">
    <property type="entry name" value="vWFA_dom_sf"/>
</dbReference>
<evidence type="ECO:0000256" key="8">
    <source>
        <dbReference type="ARBA" id="ARBA00022837"/>
    </source>
</evidence>
<reference evidence="17 18" key="1">
    <citation type="submission" date="2020-02" db="EMBL/GenBank/DDBJ databases">
        <authorList>
            <person name="Ferguson B K."/>
        </authorList>
    </citation>
    <scope>NUCLEOTIDE SEQUENCE [LARGE SCALE GENOMIC DNA]</scope>
</reference>
<evidence type="ECO:0000313" key="18">
    <source>
        <dbReference type="Proteomes" id="UP000479000"/>
    </source>
</evidence>
<dbReference type="GO" id="GO:0046872">
    <property type="term" value="F:metal ion binding"/>
    <property type="evidence" value="ECO:0007669"/>
    <property type="project" value="UniProtKB-KW"/>
</dbReference>
<keyword evidence="3" id="KW-0109">Calcium transport</keyword>
<evidence type="ECO:0000256" key="1">
    <source>
        <dbReference type="ARBA" id="ARBA00004479"/>
    </source>
</evidence>
<evidence type="ECO:0000256" key="13">
    <source>
        <dbReference type="ARBA" id="ARBA00023157"/>
    </source>
</evidence>
<dbReference type="OrthoDB" id="10054666at2759"/>
<organism evidence="17 18">
    <name type="scientific">Nesidiocoris tenuis</name>
    <dbReference type="NCBI Taxonomy" id="355587"/>
    <lineage>
        <taxon>Eukaryota</taxon>
        <taxon>Metazoa</taxon>
        <taxon>Ecdysozoa</taxon>
        <taxon>Arthropoda</taxon>
        <taxon>Hexapoda</taxon>
        <taxon>Insecta</taxon>
        <taxon>Pterygota</taxon>
        <taxon>Neoptera</taxon>
        <taxon>Paraneoptera</taxon>
        <taxon>Hemiptera</taxon>
        <taxon>Heteroptera</taxon>
        <taxon>Panheteroptera</taxon>
        <taxon>Cimicomorpha</taxon>
        <taxon>Miridae</taxon>
        <taxon>Dicyphina</taxon>
        <taxon>Nesidiocoris</taxon>
    </lineage>
</organism>
<dbReference type="Pfam" id="PF08473">
    <property type="entry name" value="VGCC_alpha2"/>
    <property type="match status" value="1"/>
</dbReference>
<dbReference type="SUPFAM" id="SSF53300">
    <property type="entry name" value="vWA-like"/>
    <property type="match status" value="1"/>
</dbReference>
<keyword evidence="12" id="KW-0472">Membrane</keyword>
<dbReference type="CDD" id="cd12912">
    <property type="entry name" value="PDC2_MCP_like"/>
    <property type="match status" value="1"/>
</dbReference>